<evidence type="ECO:0000256" key="2">
    <source>
        <dbReference type="ARBA" id="ARBA00009539"/>
    </source>
</evidence>
<dbReference type="CDD" id="cd00209">
    <property type="entry name" value="DHFR"/>
    <property type="match status" value="1"/>
</dbReference>
<dbReference type="GO" id="GO:0050661">
    <property type="term" value="F:NADP binding"/>
    <property type="evidence" value="ECO:0007669"/>
    <property type="project" value="InterPro"/>
</dbReference>
<evidence type="ECO:0000256" key="4">
    <source>
        <dbReference type="ARBA" id="ARBA00022563"/>
    </source>
</evidence>
<comment type="function">
    <text evidence="7 8">Key enzyme in folate metabolism. Catalyzes an essential reaction for de novo glycine and purine synthesis, and for DNA precursor synthesis.</text>
</comment>
<dbReference type="PRINTS" id="PR00070">
    <property type="entry name" value="DHFR"/>
</dbReference>
<sequence length="168" mass="19277">MIRTIVVAAAKNGAIGKDNDLLWRLPDDFRFFKQVTLNHVVILGRKTFDSLPGLLPKRTFVIVTRQQDYQAPEGHYAVNSLEAALELAEQELKVEEVFVIGGGAIYKESLEKGMIDKMHITEVYADIKGADTFFPDFDKSQWQEDSRVHHSADEKHRYAFDFVTYLRK</sequence>
<dbReference type="Gene3D" id="3.40.430.10">
    <property type="entry name" value="Dihydrofolate Reductase, subunit A"/>
    <property type="match status" value="1"/>
</dbReference>
<dbReference type="UniPathway" id="UPA00077">
    <property type="reaction ID" value="UER00158"/>
</dbReference>
<dbReference type="PROSITE" id="PS51330">
    <property type="entry name" value="DHFR_2"/>
    <property type="match status" value="1"/>
</dbReference>
<evidence type="ECO:0000256" key="7">
    <source>
        <dbReference type="ARBA" id="ARBA00025067"/>
    </source>
</evidence>
<dbReference type="PANTHER" id="PTHR48069:SF3">
    <property type="entry name" value="DIHYDROFOLATE REDUCTASE"/>
    <property type="match status" value="1"/>
</dbReference>
<evidence type="ECO:0000256" key="8">
    <source>
        <dbReference type="PIRNR" id="PIRNR000194"/>
    </source>
</evidence>
<evidence type="ECO:0000313" key="11">
    <source>
        <dbReference type="Proteomes" id="UP000199437"/>
    </source>
</evidence>
<feature type="domain" description="DHFR" evidence="9">
    <location>
        <begin position="2"/>
        <end position="167"/>
    </location>
</feature>
<gene>
    <name evidence="10" type="ORF">SAMN05216290_3668</name>
</gene>
<dbReference type="InterPro" id="IPR024072">
    <property type="entry name" value="DHFR-like_dom_sf"/>
</dbReference>
<keyword evidence="6 8" id="KW-0560">Oxidoreductase</keyword>
<dbReference type="AlphaFoldDB" id="A0A1I0RJB2"/>
<dbReference type="EC" id="1.5.1.3" evidence="3 8"/>
<comment type="catalytic activity">
    <reaction evidence="8">
        <text>(6S)-5,6,7,8-tetrahydrofolate + NADP(+) = 7,8-dihydrofolate + NADPH + H(+)</text>
        <dbReference type="Rhea" id="RHEA:15009"/>
        <dbReference type="ChEBI" id="CHEBI:15378"/>
        <dbReference type="ChEBI" id="CHEBI:57451"/>
        <dbReference type="ChEBI" id="CHEBI:57453"/>
        <dbReference type="ChEBI" id="CHEBI:57783"/>
        <dbReference type="ChEBI" id="CHEBI:58349"/>
        <dbReference type="EC" id="1.5.1.3"/>
    </reaction>
</comment>
<dbReference type="InterPro" id="IPR001796">
    <property type="entry name" value="DHFR_dom"/>
</dbReference>
<keyword evidence="4 8" id="KW-0554">One-carbon metabolism</keyword>
<protein>
    <recommendedName>
        <fullName evidence="3 8">Dihydrofolate reductase</fullName>
        <ecNumber evidence="3 8">1.5.1.3</ecNumber>
    </recommendedName>
</protein>
<dbReference type="SUPFAM" id="SSF53597">
    <property type="entry name" value="Dihydrofolate reductase-like"/>
    <property type="match status" value="1"/>
</dbReference>
<dbReference type="STRING" id="1267423.SAMN05216290_3668"/>
<organism evidence="10 11">
    <name type="scientific">Roseivirga pacifica</name>
    <dbReference type="NCBI Taxonomy" id="1267423"/>
    <lineage>
        <taxon>Bacteria</taxon>
        <taxon>Pseudomonadati</taxon>
        <taxon>Bacteroidota</taxon>
        <taxon>Cytophagia</taxon>
        <taxon>Cytophagales</taxon>
        <taxon>Roseivirgaceae</taxon>
        <taxon>Roseivirga</taxon>
    </lineage>
</organism>
<evidence type="ECO:0000256" key="1">
    <source>
        <dbReference type="ARBA" id="ARBA00004903"/>
    </source>
</evidence>
<comment type="similarity">
    <text evidence="2 8">Belongs to the dihydrofolate reductase family.</text>
</comment>
<name>A0A1I0RJB2_9BACT</name>
<accession>A0A1I0RJB2</accession>
<evidence type="ECO:0000313" key="10">
    <source>
        <dbReference type="EMBL" id="SEW41020.1"/>
    </source>
</evidence>
<dbReference type="GO" id="GO:0046654">
    <property type="term" value="P:tetrahydrofolate biosynthetic process"/>
    <property type="evidence" value="ECO:0007669"/>
    <property type="project" value="UniProtKB-UniPathway"/>
</dbReference>
<evidence type="ECO:0000256" key="3">
    <source>
        <dbReference type="ARBA" id="ARBA00012856"/>
    </source>
</evidence>
<dbReference type="PANTHER" id="PTHR48069">
    <property type="entry name" value="DIHYDROFOLATE REDUCTASE"/>
    <property type="match status" value="1"/>
</dbReference>
<proteinExistence type="inferred from homology"/>
<evidence type="ECO:0000259" key="9">
    <source>
        <dbReference type="PROSITE" id="PS51330"/>
    </source>
</evidence>
<dbReference type="InterPro" id="IPR012259">
    <property type="entry name" value="DHFR"/>
</dbReference>
<comment type="pathway">
    <text evidence="1 8">Cofactor biosynthesis; tetrahydrofolate biosynthesis; 5,6,7,8-tetrahydrofolate from 7,8-dihydrofolate: step 1/1.</text>
</comment>
<evidence type="ECO:0000256" key="6">
    <source>
        <dbReference type="ARBA" id="ARBA00023002"/>
    </source>
</evidence>
<dbReference type="RefSeq" id="WP_222843680.1">
    <property type="nucleotide sequence ID" value="NZ_FOIR01000004.1"/>
</dbReference>
<keyword evidence="11" id="KW-1185">Reference proteome</keyword>
<dbReference type="EMBL" id="FOIR01000004">
    <property type="protein sequence ID" value="SEW41020.1"/>
    <property type="molecule type" value="Genomic_DNA"/>
</dbReference>
<dbReference type="Proteomes" id="UP000199437">
    <property type="component" value="Unassembled WGS sequence"/>
</dbReference>
<reference evidence="11" key="1">
    <citation type="submission" date="2016-10" db="EMBL/GenBank/DDBJ databases">
        <authorList>
            <person name="Varghese N."/>
            <person name="Submissions S."/>
        </authorList>
    </citation>
    <scope>NUCLEOTIDE SEQUENCE [LARGE SCALE GENOMIC DNA]</scope>
    <source>
        <strain evidence="11">CGMCC 1.12402</strain>
    </source>
</reference>
<dbReference type="Pfam" id="PF00186">
    <property type="entry name" value="DHFR_1"/>
    <property type="match status" value="1"/>
</dbReference>
<dbReference type="GO" id="GO:0006730">
    <property type="term" value="P:one-carbon metabolic process"/>
    <property type="evidence" value="ECO:0007669"/>
    <property type="project" value="UniProtKB-KW"/>
</dbReference>
<dbReference type="GO" id="GO:0005829">
    <property type="term" value="C:cytosol"/>
    <property type="evidence" value="ECO:0007669"/>
    <property type="project" value="TreeGrafter"/>
</dbReference>
<keyword evidence="5 8" id="KW-0521">NADP</keyword>
<dbReference type="GeneID" id="99988337"/>
<dbReference type="GO" id="GO:0004146">
    <property type="term" value="F:dihydrofolate reductase activity"/>
    <property type="evidence" value="ECO:0007669"/>
    <property type="project" value="UniProtKB-EC"/>
</dbReference>
<dbReference type="PIRSF" id="PIRSF000194">
    <property type="entry name" value="DHFR"/>
    <property type="match status" value="1"/>
</dbReference>
<dbReference type="GO" id="GO:0046655">
    <property type="term" value="P:folic acid metabolic process"/>
    <property type="evidence" value="ECO:0007669"/>
    <property type="project" value="TreeGrafter"/>
</dbReference>
<evidence type="ECO:0000256" key="5">
    <source>
        <dbReference type="ARBA" id="ARBA00022857"/>
    </source>
</evidence>
<dbReference type="GO" id="GO:0046452">
    <property type="term" value="P:dihydrofolate metabolic process"/>
    <property type="evidence" value="ECO:0007669"/>
    <property type="project" value="TreeGrafter"/>
</dbReference>